<dbReference type="PANTHER" id="PTHR35870:SF1">
    <property type="entry name" value="PROTEIN, PUTATIVE (AFU_ORTHOLOGUE AFUA_5G03330)-RELATED"/>
    <property type="match status" value="1"/>
</dbReference>
<reference evidence="2 3" key="1">
    <citation type="submission" date="2020-05" db="EMBL/GenBank/DDBJ databases">
        <title>Identification and distribution of gene clusters putatively required for synthesis of sphingolipid metabolism inhibitors in phylogenetically diverse species of the filamentous fungus Fusarium.</title>
        <authorList>
            <person name="Kim H.-S."/>
            <person name="Busman M."/>
            <person name="Brown D.W."/>
            <person name="Divon H."/>
            <person name="Uhlig S."/>
            <person name="Proctor R.H."/>
        </authorList>
    </citation>
    <scope>NUCLEOTIDE SEQUENCE [LARGE SCALE GENOMIC DNA]</scope>
    <source>
        <strain evidence="2 3">NRRL 53147</strain>
    </source>
</reference>
<dbReference type="GO" id="GO:0016491">
    <property type="term" value="F:oxidoreductase activity"/>
    <property type="evidence" value="ECO:0007669"/>
    <property type="project" value="UniProtKB-KW"/>
</dbReference>
<comment type="caution">
    <text evidence="2">The sequence shown here is derived from an EMBL/GenBank/DDBJ whole genome shotgun (WGS) entry which is preliminary data.</text>
</comment>
<proteinExistence type="predicted"/>
<evidence type="ECO:0008006" key="4">
    <source>
        <dbReference type="Google" id="ProtNLM"/>
    </source>
</evidence>
<name>A0A8H5I2T2_9HYPO</name>
<dbReference type="InterPro" id="IPR025337">
    <property type="entry name" value="Questin_oxidase-like"/>
</dbReference>
<accession>A0A8H5I2T2</accession>
<organism evidence="2 3">
    <name type="scientific">Fusarium mexicanum</name>
    <dbReference type="NCBI Taxonomy" id="751941"/>
    <lineage>
        <taxon>Eukaryota</taxon>
        <taxon>Fungi</taxon>
        <taxon>Dikarya</taxon>
        <taxon>Ascomycota</taxon>
        <taxon>Pezizomycotina</taxon>
        <taxon>Sordariomycetes</taxon>
        <taxon>Hypocreomycetidae</taxon>
        <taxon>Hypocreales</taxon>
        <taxon>Nectriaceae</taxon>
        <taxon>Fusarium</taxon>
        <taxon>Fusarium fujikuroi species complex</taxon>
    </lineage>
</organism>
<evidence type="ECO:0000313" key="3">
    <source>
        <dbReference type="Proteomes" id="UP000522262"/>
    </source>
</evidence>
<evidence type="ECO:0000313" key="2">
    <source>
        <dbReference type="EMBL" id="KAF5529007.1"/>
    </source>
</evidence>
<keyword evidence="1" id="KW-0560">Oxidoreductase</keyword>
<sequence>MDLPSKVRLSPLQQPVFYVPGITSEAADTTSKLLQENHENHHIFFNHAEFHNHIAHHLLSLFALNATPTELRQAWDGNRSYQRSPLPLEHSIVTQMHDLEKYKTYLGSEKYYHDFLVFFKEEISQKGWQTVLNDYVFNGDELADDMLVRMFGGILHPIIHLAFGIEFEQPVIIAEALALAAVHDNYEASHLLQSEKAARPNSPDRGSEKTIVQLLEEIYTHAKQASGVRDKYASQVCVTEENLEAKTAEMINAVGKLPIYFTGAAQHPPHQVRFDFWNIHAVNLSSFFCSFLRQSWLSIPNKIRLLEWKIRMDLVMYASPRPPRLLLDEITNYKPRKDSSWEDIFKRVKRHYDDGHACKLVRALANGEQFCKKYEDKDGFVIKGDMWRKLGHMAIDSVEAGSPEWVRSGAWSSVPFRD</sequence>
<protein>
    <recommendedName>
        <fullName evidence="4">HypA protein</fullName>
    </recommendedName>
</protein>
<evidence type="ECO:0000256" key="1">
    <source>
        <dbReference type="ARBA" id="ARBA00023002"/>
    </source>
</evidence>
<dbReference type="Pfam" id="PF14027">
    <property type="entry name" value="Questin_oxidase"/>
    <property type="match status" value="1"/>
</dbReference>
<keyword evidence="3" id="KW-1185">Reference proteome</keyword>
<dbReference type="EMBL" id="JAAOAM010000715">
    <property type="protein sequence ID" value="KAF5529007.1"/>
    <property type="molecule type" value="Genomic_DNA"/>
</dbReference>
<dbReference type="PANTHER" id="PTHR35870">
    <property type="entry name" value="PROTEIN, PUTATIVE (AFU_ORTHOLOGUE AFUA_5G03330)-RELATED"/>
    <property type="match status" value="1"/>
</dbReference>
<dbReference type="Proteomes" id="UP000522262">
    <property type="component" value="Unassembled WGS sequence"/>
</dbReference>
<dbReference type="AlphaFoldDB" id="A0A8H5I2T2"/>
<gene>
    <name evidence="2" type="ORF">FMEXI_14408</name>
</gene>